<dbReference type="InterPro" id="IPR013103">
    <property type="entry name" value="RVT_2"/>
</dbReference>
<dbReference type="Pfam" id="PF07727">
    <property type="entry name" value="RVT_2"/>
    <property type="match status" value="1"/>
</dbReference>
<proteinExistence type="predicted"/>
<dbReference type="SUPFAM" id="SSF53098">
    <property type="entry name" value="Ribonuclease H-like"/>
    <property type="match status" value="1"/>
</dbReference>
<dbReference type="InterPro" id="IPR026960">
    <property type="entry name" value="RVT-Znf"/>
</dbReference>
<dbReference type="InterPro" id="IPR054722">
    <property type="entry name" value="PolX-like_BBD"/>
</dbReference>
<dbReference type="PANTHER" id="PTHR11439">
    <property type="entry name" value="GAG-POL-RELATED RETROTRANSPOSON"/>
    <property type="match status" value="1"/>
</dbReference>
<feature type="region of interest" description="Disordered" evidence="2">
    <location>
        <begin position="843"/>
        <end position="886"/>
    </location>
</feature>
<dbReference type="Pfam" id="PF13976">
    <property type="entry name" value="gag_pre-integrs"/>
    <property type="match status" value="1"/>
</dbReference>
<dbReference type="GO" id="GO:0003676">
    <property type="term" value="F:nucleic acid binding"/>
    <property type="evidence" value="ECO:0007669"/>
    <property type="project" value="InterPro"/>
</dbReference>
<dbReference type="GO" id="GO:0004190">
    <property type="term" value="F:aspartic-type endopeptidase activity"/>
    <property type="evidence" value="ECO:0007669"/>
    <property type="project" value="UniProtKB-KW"/>
</dbReference>
<evidence type="ECO:0000313" key="4">
    <source>
        <dbReference type="EMBL" id="AAT58770.1"/>
    </source>
</evidence>
<keyword evidence="1" id="KW-0645">Protease</keyword>
<dbReference type="PROSITE" id="PS50994">
    <property type="entry name" value="INTEGRASE"/>
    <property type="match status" value="1"/>
</dbReference>
<sequence length="1419" mass="159841">MSIRSNARRLSPVNRKSLKTGQKLYTQLITRAKNSCLCPDDNFLFDVIHQVLYRPETLVENSPVSFLPNQPAYQYEEAVKGRSVAHPATCSVLQPPVRQSISFISWNCEERDQESLGGKCKVNWQQVCSPTIHGGLGIPCLEKFSQSLRLRWLWYEWTSPEKPWIGTPPPCDDTDRALFAAATKIGDQPLKYLAPNLFKHSKRKNRSVLEAITNDAWIEDIRGGVTIQLLQEYICVWEVLHNAGEVIHEGAEDTILWRWSASGLYTAKSAYVMQFMGKTFSDSTELVWETWAPGKHKFFAWLLAQNRIWTADHLQCRGWPNNYFCQLCFRNLETVQHLFMECPFTQQVWRDIGRKFRPQRFLHVTTDNTLLNWWREQTDEAEKLQQKGLRSAVLTTLWEIWMERNDRIFRGKESTPSALASKIIDELRLWEMSNKPHIHDKDAKSEFATFLNQLAHTPLKTDPSSCIADVSMDITGCSLSANVTDSCWILDSGASFHMTPDISQLQSCSLTKASSVQTADGTILPVSLQGTLQTKEYTIPDVFYVPNLSMKLISVGQLTDMKCHVVFDEAACYVLDRATGNLVGAGHRLNGPRGLYVLDHLHLPTSTSSGFPGNSASATSITSNSSVYSSLSASFPQWHHRLGHLCGSRLSTLVQQGVLGNVSIETDFVCKGCKLGKQVQLPYRSSMSRSTSPFALVHSDVWGPAPFHSKGGHRYYVIFVDDFSRYTWIYFMKHRSELYQVYKSFASMVHTQFSTSIKNFRSDSGGEYLSNAFRQLLSDHGTLPQLSCPGAHAQNGVAERKHRHIIETARTLLIASHVPPHFWAEAVSTSVYLINLQPSSILQGRSAGDQSPSRLTKSSELSIDDSNELPVDDMPIPSSPSSPAARYGLRDRSKIMPHPRYSCAIADGVQEPRTYQEAVTINEWKLAMNEELSALEHTGTWDVVPLPHHAVPITCKWVFKVKTRSNGSIERYKARLVARGFQQEYGRDYDETFAPVAHITTVRTLIAVAATRQWEISQMDVKNAFLHGDLQEEVYMQPPPGLTCPSGHVLRLRRALYGLKQSPRAWFERFSSVVLKAGFVASEHDSALFIHTSSRGRTILLLYVDDMIITGDDASHVAFVKQRLSEQFMMTDLGPLKYFLGIEVASTPNGFHLSQHRYTLDLLSRSGLSDDKTAATPMELHLKIRPTDGNPLSDPSRYRHIVGSLVYLAVTRPDISHAVHVLSQFTSAPTSVHYAHLLRVLRYLRGTPSRGIFFSRDSSLELQAYSDSTWASDPVDRCSITGYCIFLGSSLLAWKSKKQTAISRSSAEAELRALATTTAEVIWLRWLLADLGVVLSQPTSLFCDNTSAIQIASNPVKHELSKHIGTDASFTRFHYQHRTICLHYLPSELQVADFFTKPQTRDQHDFLLSKLKAVDPPRV</sequence>
<dbReference type="Pfam" id="PF22936">
    <property type="entry name" value="Pol_BBD"/>
    <property type="match status" value="1"/>
</dbReference>
<name>Q6I5S8_ORYSJ</name>
<dbReference type="GO" id="GO:0015074">
    <property type="term" value="P:DNA integration"/>
    <property type="evidence" value="ECO:0007669"/>
    <property type="project" value="InterPro"/>
</dbReference>
<dbReference type="InterPro" id="IPR036397">
    <property type="entry name" value="RNaseH_sf"/>
</dbReference>
<dbReference type="Proteomes" id="UP000000763">
    <property type="component" value="Chromosome 5"/>
</dbReference>
<evidence type="ECO:0000259" key="3">
    <source>
        <dbReference type="PROSITE" id="PS50994"/>
    </source>
</evidence>
<keyword evidence="1" id="KW-0378">Hydrolase</keyword>
<protein>
    <submittedName>
        <fullName evidence="4">Polyprotein</fullName>
    </submittedName>
</protein>
<keyword evidence="1" id="KW-0064">Aspartyl protease</keyword>
<dbReference type="CDD" id="cd09272">
    <property type="entry name" value="RNase_HI_RT_Ty1"/>
    <property type="match status" value="1"/>
</dbReference>
<feature type="compositionally biased region" description="Acidic residues" evidence="2">
    <location>
        <begin position="862"/>
        <end position="871"/>
    </location>
</feature>
<dbReference type="InterPro" id="IPR012337">
    <property type="entry name" value="RNaseH-like_sf"/>
</dbReference>
<gene>
    <name evidence="4" type="primary">OJ1387_F08.16</name>
</gene>
<evidence type="ECO:0000256" key="2">
    <source>
        <dbReference type="SAM" id="MobiDB-lite"/>
    </source>
</evidence>
<dbReference type="EMBL" id="AC108503">
    <property type="protein sequence ID" value="AAT58770.1"/>
    <property type="molecule type" value="Genomic_DNA"/>
</dbReference>
<dbReference type="InterPro" id="IPR043502">
    <property type="entry name" value="DNA/RNA_pol_sf"/>
</dbReference>
<evidence type="ECO:0000256" key="1">
    <source>
        <dbReference type="ARBA" id="ARBA00022750"/>
    </source>
</evidence>
<dbReference type="Gene3D" id="3.30.420.10">
    <property type="entry name" value="Ribonuclease H-like superfamily/Ribonuclease H"/>
    <property type="match status" value="1"/>
</dbReference>
<dbReference type="InterPro" id="IPR001584">
    <property type="entry name" value="Integrase_cat-core"/>
</dbReference>
<dbReference type="Pfam" id="PF00665">
    <property type="entry name" value="rve"/>
    <property type="match status" value="1"/>
</dbReference>
<dbReference type="InterPro" id="IPR025724">
    <property type="entry name" value="GAG-pre-integrase_dom"/>
</dbReference>
<reference evidence="5" key="2">
    <citation type="journal article" date="2008" name="Nucleic Acids Res.">
        <title>The rice annotation project database (RAP-DB): 2008 update.</title>
        <authorList>
            <consortium name="The rice annotation project (RAP)"/>
        </authorList>
    </citation>
    <scope>GENOME REANNOTATION</scope>
    <source>
        <strain evidence="5">cv. Nipponbare</strain>
    </source>
</reference>
<dbReference type="Pfam" id="PF13966">
    <property type="entry name" value="zf-RVT"/>
    <property type="match status" value="1"/>
</dbReference>
<accession>Q6I5S8</accession>
<organism evidence="4 5">
    <name type="scientific">Oryza sativa subsp. japonica</name>
    <name type="common">Rice</name>
    <dbReference type="NCBI Taxonomy" id="39947"/>
    <lineage>
        <taxon>Eukaryota</taxon>
        <taxon>Viridiplantae</taxon>
        <taxon>Streptophyta</taxon>
        <taxon>Embryophyta</taxon>
        <taxon>Tracheophyta</taxon>
        <taxon>Spermatophyta</taxon>
        <taxon>Magnoliopsida</taxon>
        <taxon>Liliopsida</taxon>
        <taxon>Poales</taxon>
        <taxon>Poaceae</taxon>
        <taxon>BOP clade</taxon>
        <taxon>Oryzoideae</taxon>
        <taxon>Oryzeae</taxon>
        <taxon>Oryzinae</taxon>
        <taxon>Oryza</taxon>
        <taxon>Oryza sativa</taxon>
    </lineage>
</organism>
<reference evidence="5" key="1">
    <citation type="journal article" date="2005" name="Nature">
        <title>The map-based sequence of the rice genome.</title>
        <authorList>
            <consortium name="International rice genome sequencing project (IRGSP)"/>
            <person name="Matsumoto T."/>
            <person name="Wu J."/>
            <person name="Kanamori H."/>
            <person name="Katayose Y."/>
            <person name="Fujisawa M."/>
            <person name="Namiki N."/>
            <person name="Mizuno H."/>
            <person name="Yamamoto K."/>
            <person name="Antonio B.A."/>
            <person name="Baba T."/>
            <person name="Sakata K."/>
            <person name="Nagamura Y."/>
            <person name="Aoki H."/>
            <person name="Arikawa K."/>
            <person name="Arita K."/>
            <person name="Bito T."/>
            <person name="Chiden Y."/>
            <person name="Fujitsuka N."/>
            <person name="Fukunaka R."/>
            <person name="Hamada M."/>
            <person name="Harada C."/>
            <person name="Hayashi A."/>
            <person name="Hijishita S."/>
            <person name="Honda M."/>
            <person name="Hosokawa S."/>
            <person name="Ichikawa Y."/>
            <person name="Idonuma A."/>
            <person name="Iijima M."/>
            <person name="Ikeda M."/>
            <person name="Ikeno M."/>
            <person name="Ito K."/>
            <person name="Ito S."/>
            <person name="Ito T."/>
            <person name="Ito Y."/>
            <person name="Ito Y."/>
            <person name="Iwabuchi A."/>
            <person name="Kamiya K."/>
            <person name="Karasawa W."/>
            <person name="Kurita K."/>
            <person name="Katagiri S."/>
            <person name="Kikuta A."/>
            <person name="Kobayashi H."/>
            <person name="Kobayashi N."/>
            <person name="Machita K."/>
            <person name="Maehara T."/>
            <person name="Masukawa M."/>
            <person name="Mizubayashi T."/>
            <person name="Mukai Y."/>
            <person name="Nagasaki H."/>
            <person name="Nagata Y."/>
            <person name="Naito S."/>
            <person name="Nakashima M."/>
            <person name="Nakama Y."/>
            <person name="Nakamichi Y."/>
            <person name="Nakamura M."/>
            <person name="Meguro A."/>
            <person name="Negishi M."/>
            <person name="Ohta I."/>
            <person name="Ohta T."/>
            <person name="Okamoto M."/>
            <person name="Ono N."/>
            <person name="Saji S."/>
            <person name="Sakaguchi M."/>
            <person name="Sakai K."/>
            <person name="Shibata M."/>
            <person name="Shimokawa T."/>
            <person name="Song J."/>
            <person name="Takazaki Y."/>
            <person name="Terasawa K."/>
            <person name="Tsugane M."/>
            <person name="Tsuji K."/>
            <person name="Ueda S."/>
            <person name="Waki K."/>
            <person name="Yamagata H."/>
            <person name="Yamamoto M."/>
            <person name="Yamamoto S."/>
            <person name="Yamane H."/>
            <person name="Yoshiki S."/>
            <person name="Yoshihara R."/>
            <person name="Yukawa K."/>
            <person name="Zhong H."/>
            <person name="Yano M."/>
            <person name="Yuan Q."/>
            <person name="Ouyang S."/>
            <person name="Liu J."/>
            <person name="Jones K.M."/>
            <person name="Gansberger K."/>
            <person name="Moffat K."/>
            <person name="Hill J."/>
            <person name="Bera J."/>
            <person name="Fadrosh D."/>
            <person name="Jin S."/>
            <person name="Johri S."/>
            <person name="Kim M."/>
            <person name="Overton L."/>
            <person name="Reardon M."/>
            <person name="Tsitrin T."/>
            <person name="Vuong H."/>
            <person name="Weaver B."/>
            <person name="Ciecko A."/>
            <person name="Tallon L."/>
            <person name="Jackson J."/>
            <person name="Pai G."/>
            <person name="Aken S.V."/>
            <person name="Utterback T."/>
            <person name="Reidmuller S."/>
            <person name="Feldblyum T."/>
            <person name="Hsiao J."/>
            <person name="Zismann V."/>
            <person name="Iobst S."/>
            <person name="de Vazeille A.R."/>
            <person name="Buell C.R."/>
            <person name="Ying K."/>
            <person name="Li Y."/>
            <person name="Lu T."/>
            <person name="Huang Y."/>
            <person name="Zhao Q."/>
            <person name="Feng Q."/>
            <person name="Zhang L."/>
            <person name="Zhu J."/>
            <person name="Weng Q."/>
            <person name="Mu J."/>
            <person name="Lu Y."/>
            <person name="Fan D."/>
            <person name="Liu Y."/>
            <person name="Guan J."/>
            <person name="Zhang Y."/>
            <person name="Yu S."/>
            <person name="Liu X."/>
            <person name="Zhang Y."/>
            <person name="Hong G."/>
            <person name="Han B."/>
            <person name="Choisne N."/>
            <person name="Demange N."/>
            <person name="Orjeda G."/>
            <person name="Samain S."/>
            <person name="Cattolico L."/>
            <person name="Pelletier E."/>
            <person name="Couloux A."/>
            <person name="Segurens B."/>
            <person name="Wincker P."/>
            <person name="D'Hont A."/>
            <person name="Scarpelli C."/>
            <person name="Weissenbach J."/>
            <person name="Salanoubat M."/>
            <person name="Quetier F."/>
            <person name="Yu Y."/>
            <person name="Kim H.R."/>
            <person name="Rambo T."/>
            <person name="Currie J."/>
            <person name="Collura K."/>
            <person name="Luo M."/>
            <person name="Yang T."/>
            <person name="Ammiraju J.S.S."/>
            <person name="Engler F."/>
            <person name="Soderlund C."/>
            <person name="Wing R.A."/>
            <person name="Palmer L.E."/>
            <person name="de la Bastide M."/>
            <person name="Spiegel L."/>
            <person name="Nascimento L."/>
            <person name="Zutavern T."/>
            <person name="O'Shaughnessy A."/>
            <person name="Dike S."/>
            <person name="Dedhia N."/>
            <person name="Preston R."/>
            <person name="Balija V."/>
            <person name="McCombie W.R."/>
            <person name="Chow T."/>
            <person name="Chen H."/>
            <person name="Chung M."/>
            <person name="Chen C."/>
            <person name="Shaw J."/>
            <person name="Wu H."/>
            <person name="Hsiao K."/>
            <person name="Chao Y."/>
            <person name="Chu M."/>
            <person name="Cheng C."/>
            <person name="Hour A."/>
            <person name="Lee P."/>
            <person name="Lin S."/>
            <person name="Lin Y."/>
            <person name="Liou J."/>
            <person name="Liu S."/>
            <person name="Hsing Y."/>
            <person name="Raghuvanshi S."/>
            <person name="Mohanty A."/>
            <person name="Bharti A.K."/>
            <person name="Gaur A."/>
            <person name="Gupta V."/>
            <person name="Kumar D."/>
            <person name="Ravi V."/>
            <person name="Vij S."/>
            <person name="Kapur A."/>
            <person name="Khurana P."/>
            <person name="Khurana P."/>
            <person name="Khurana J.P."/>
            <person name="Tyagi A.K."/>
            <person name="Gaikwad K."/>
            <person name="Singh A."/>
            <person name="Dalal V."/>
            <person name="Srivastava S."/>
            <person name="Dixit A."/>
            <person name="Pal A.K."/>
            <person name="Ghazi I.A."/>
            <person name="Yadav M."/>
            <person name="Pandit A."/>
            <person name="Bhargava A."/>
            <person name="Sureshbabu K."/>
            <person name="Batra K."/>
            <person name="Sharma T.R."/>
            <person name="Mohapatra T."/>
            <person name="Singh N.K."/>
            <person name="Messing J."/>
            <person name="Nelson A.B."/>
            <person name="Fuks G."/>
            <person name="Kavchok S."/>
            <person name="Keizer G."/>
            <person name="Linton E."/>
            <person name="Llaca V."/>
            <person name="Song R."/>
            <person name="Tanyolac B."/>
            <person name="Young S."/>
            <person name="Ho-Il K."/>
            <person name="Hahn J.H."/>
            <person name="Sangsakoo G."/>
            <person name="Vanavichit A."/>
            <person name="de Mattos Luiz.A.T."/>
            <person name="Zimmer P.D."/>
            <person name="Malone G."/>
            <person name="Dellagostin O."/>
            <person name="de Oliveira A.C."/>
            <person name="Bevan M."/>
            <person name="Bancroft I."/>
            <person name="Minx P."/>
            <person name="Cordum H."/>
            <person name="Wilson R."/>
            <person name="Cheng Z."/>
            <person name="Jin W."/>
            <person name="Jiang J."/>
            <person name="Leong S.A."/>
            <person name="Iwama H."/>
            <person name="Gojobori T."/>
            <person name="Itoh T."/>
            <person name="Niimura Y."/>
            <person name="Fujii Y."/>
            <person name="Habara T."/>
            <person name="Sakai H."/>
            <person name="Sato Y."/>
            <person name="Wilson G."/>
            <person name="Kumar K."/>
            <person name="McCouch S."/>
            <person name="Juretic N."/>
            <person name="Hoen D."/>
            <person name="Wright S."/>
            <person name="Bruskiewich R."/>
            <person name="Bureau T."/>
            <person name="Miyao A."/>
            <person name="Hirochika H."/>
            <person name="Nishikawa T."/>
            <person name="Kadowaki K."/>
            <person name="Sugiura M."/>
            <person name="Burr B."/>
            <person name="Sasaki T."/>
        </authorList>
    </citation>
    <scope>NUCLEOTIDE SEQUENCE [LARGE SCALE GENOMIC DNA]</scope>
    <source>
        <strain evidence="5">cv. Nipponbare</strain>
    </source>
</reference>
<dbReference type="PANTHER" id="PTHR11439:SF461">
    <property type="entry name" value="OS10G0432200 PROTEIN"/>
    <property type="match status" value="1"/>
</dbReference>
<evidence type="ECO:0000313" key="5">
    <source>
        <dbReference type="Proteomes" id="UP000000763"/>
    </source>
</evidence>
<feature type="compositionally biased region" description="Polar residues" evidence="2">
    <location>
        <begin position="843"/>
        <end position="861"/>
    </location>
</feature>
<dbReference type="SUPFAM" id="SSF56672">
    <property type="entry name" value="DNA/RNA polymerases"/>
    <property type="match status" value="1"/>
</dbReference>
<feature type="domain" description="Integrase catalytic" evidence="3">
    <location>
        <begin position="689"/>
        <end position="860"/>
    </location>
</feature>